<dbReference type="Pfam" id="PF13401">
    <property type="entry name" value="AAA_22"/>
    <property type="match status" value="1"/>
</dbReference>
<dbReference type="InterPro" id="IPR049945">
    <property type="entry name" value="AAA_22"/>
</dbReference>
<proteinExistence type="predicted"/>
<reference evidence="2 3" key="1">
    <citation type="submission" date="2023-10" db="EMBL/GenBank/DDBJ databases">
        <title>Noviherbaspirillum sp. CPCC 100848 genome assembly.</title>
        <authorList>
            <person name="Li X.Y."/>
            <person name="Fang X.M."/>
        </authorList>
    </citation>
    <scope>NUCLEOTIDE SEQUENCE [LARGE SCALE GENOMIC DNA]</scope>
    <source>
        <strain evidence="2 3">CPCC 100848</strain>
    </source>
</reference>
<protein>
    <submittedName>
        <fullName evidence="2">ATP-binding protein</fullName>
    </submittedName>
</protein>
<name>A0ABU6JGQ6_9BURK</name>
<keyword evidence="3" id="KW-1185">Reference proteome</keyword>
<evidence type="ECO:0000313" key="3">
    <source>
        <dbReference type="Proteomes" id="UP001352263"/>
    </source>
</evidence>
<comment type="caution">
    <text evidence="2">The sequence shown here is derived from an EMBL/GenBank/DDBJ whole genome shotgun (WGS) entry which is preliminary data.</text>
</comment>
<keyword evidence="2" id="KW-0547">Nucleotide-binding</keyword>
<feature type="domain" description="ORC1/DEAH AAA+ ATPase" evidence="1">
    <location>
        <begin position="40"/>
        <end position="177"/>
    </location>
</feature>
<dbReference type="GO" id="GO:0005524">
    <property type="term" value="F:ATP binding"/>
    <property type="evidence" value="ECO:0007669"/>
    <property type="project" value="UniProtKB-KW"/>
</dbReference>
<dbReference type="RefSeq" id="WP_326509495.1">
    <property type="nucleotide sequence ID" value="NZ_JAWIIV010000037.1"/>
</dbReference>
<evidence type="ECO:0000313" key="2">
    <source>
        <dbReference type="EMBL" id="MEC4722837.1"/>
    </source>
</evidence>
<evidence type="ECO:0000259" key="1">
    <source>
        <dbReference type="Pfam" id="PF13401"/>
    </source>
</evidence>
<dbReference type="Proteomes" id="UP001352263">
    <property type="component" value="Unassembled WGS sequence"/>
</dbReference>
<dbReference type="EMBL" id="JAWIIV010000037">
    <property type="protein sequence ID" value="MEC4722837.1"/>
    <property type="molecule type" value="Genomic_DNA"/>
</dbReference>
<sequence length="327" mass="37642">MRHSLPIQFDRDHPVIRQEYAIYTPPVDEMIAKIGDWIDQQKSGGYIYGPSRFGKSRGIKWHVTSALRERFRHQLPLVIWPRPAESHTSETEFWHQLLLASKFHFSGALQAKRKVESRYLVIQRFITLARFARCNYIVLLIDEAQDLTLREWQWLVGLQNILDWEGYRLSVFSVGSHQMGYRHELLAVSGNAHIAARFFVAHARFHGLASVDEVEYVLQGYDSASEWPQGSRTSYLQYFAPDAFARGERLAHAAQHVWNAFEALLPPGLDSKSIEVPVQHLSHSVEAALFRLAHGHHWEDVISYQSWLNLIADTSFSDHMRIVSSAA</sequence>
<accession>A0ABU6JGQ6</accession>
<keyword evidence="2" id="KW-0067">ATP-binding</keyword>
<organism evidence="2 3">
    <name type="scientific">Noviherbaspirillum album</name>
    <dbReference type="NCBI Taxonomy" id="3080276"/>
    <lineage>
        <taxon>Bacteria</taxon>
        <taxon>Pseudomonadati</taxon>
        <taxon>Pseudomonadota</taxon>
        <taxon>Betaproteobacteria</taxon>
        <taxon>Burkholderiales</taxon>
        <taxon>Oxalobacteraceae</taxon>
        <taxon>Noviherbaspirillum</taxon>
    </lineage>
</organism>
<gene>
    <name evidence="2" type="ORF">RY831_27125</name>
</gene>